<name>A0A1I3YNF1_9BACT</name>
<dbReference type="Pfam" id="PF08821">
    <property type="entry name" value="CGGC"/>
    <property type="match status" value="1"/>
</dbReference>
<dbReference type="OrthoDB" id="9789971at2"/>
<gene>
    <name evidence="2" type="ORF">SAMN04488082_12098</name>
</gene>
<dbReference type="SMART" id="SM01078">
    <property type="entry name" value="CGGC"/>
    <property type="match status" value="1"/>
</dbReference>
<accession>A0A1I3YNF1</accession>
<reference evidence="3" key="1">
    <citation type="submission" date="2016-10" db="EMBL/GenBank/DDBJ databases">
        <authorList>
            <person name="Varghese N."/>
            <person name="Submissions S."/>
        </authorList>
    </citation>
    <scope>NUCLEOTIDE SEQUENCE [LARGE SCALE GENOMIC DNA]</scope>
    <source>
        <strain evidence="3">DSM 5918</strain>
    </source>
</reference>
<dbReference type="InterPro" id="IPR014925">
    <property type="entry name" value="CGGC_dom"/>
</dbReference>
<organism evidence="2 3">
    <name type="scientific">Desulfomicrobium apsheronum</name>
    <dbReference type="NCBI Taxonomy" id="52560"/>
    <lineage>
        <taxon>Bacteria</taxon>
        <taxon>Pseudomonadati</taxon>
        <taxon>Thermodesulfobacteriota</taxon>
        <taxon>Desulfovibrionia</taxon>
        <taxon>Desulfovibrionales</taxon>
        <taxon>Desulfomicrobiaceae</taxon>
        <taxon>Desulfomicrobium</taxon>
    </lineage>
</organism>
<dbReference type="RefSeq" id="WP_092378220.1">
    <property type="nucleotide sequence ID" value="NZ_FORX01000020.1"/>
</dbReference>
<keyword evidence="3" id="KW-1185">Reference proteome</keyword>
<evidence type="ECO:0000313" key="3">
    <source>
        <dbReference type="Proteomes" id="UP000198635"/>
    </source>
</evidence>
<dbReference type="EMBL" id="FORX01000020">
    <property type="protein sequence ID" value="SFK33300.1"/>
    <property type="molecule type" value="Genomic_DNA"/>
</dbReference>
<protein>
    <submittedName>
        <fullName evidence="2">Predicted metal-binding protein</fullName>
    </submittedName>
</protein>
<dbReference type="STRING" id="52560.SAMN04488082_12098"/>
<dbReference type="AlphaFoldDB" id="A0A1I3YNF1"/>
<evidence type="ECO:0000259" key="1">
    <source>
        <dbReference type="SMART" id="SM01078"/>
    </source>
</evidence>
<dbReference type="Proteomes" id="UP000198635">
    <property type="component" value="Unassembled WGS sequence"/>
</dbReference>
<proteinExistence type="predicted"/>
<feature type="domain" description="CGGC" evidence="1">
    <location>
        <begin position="3"/>
        <end position="114"/>
    </location>
</feature>
<sequence>MSKIGLIRCEKNEAKCPLTSCFKALSSAAEGFAGCEEPEIAGVFTCRCPGENVADMARILKSKGAERVHFCTCLFSRKEKDGWALGDGFCEDVDRLVHQAADAAGIPCVKGTAHLPHGYVPEVIE</sequence>
<evidence type="ECO:0000313" key="2">
    <source>
        <dbReference type="EMBL" id="SFK33300.1"/>
    </source>
</evidence>